<organism evidence="2 3">
    <name type="scientific">Anabaena catenula FACHB-362</name>
    <dbReference type="NCBI Taxonomy" id="2692877"/>
    <lineage>
        <taxon>Bacteria</taxon>
        <taxon>Bacillati</taxon>
        <taxon>Cyanobacteriota</taxon>
        <taxon>Cyanophyceae</taxon>
        <taxon>Nostocales</taxon>
        <taxon>Nostocaceae</taxon>
        <taxon>Anabaena</taxon>
    </lineage>
</organism>
<evidence type="ECO:0000259" key="1">
    <source>
        <dbReference type="Pfam" id="PF00498"/>
    </source>
</evidence>
<dbReference type="InterPro" id="IPR008984">
    <property type="entry name" value="SMAD_FHA_dom_sf"/>
</dbReference>
<reference evidence="2 3" key="1">
    <citation type="journal article" date="2020" name="ISME J.">
        <title>Comparative genomics reveals insights into cyanobacterial evolution and habitat adaptation.</title>
        <authorList>
            <person name="Chen M.Y."/>
            <person name="Teng W.K."/>
            <person name="Zhao L."/>
            <person name="Hu C.X."/>
            <person name="Zhou Y.K."/>
            <person name="Han B.P."/>
            <person name="Song L.R."/>
            <person name="Shu W.S."/>
        </authorList>
    </citation>
    <scope>NUCLEOTIDE SEQUENCE [LARGE SCALE GENOMIC DNA]</scope>
    <source>
        <strain evidence="2 3">FACHB-362</strain>
    </source>
</reference>
<protein>
    <submittedName>
        <fullName evidence="2">FHA domain-containing protein</fullName>
    </submittedName>
</protein>
<comment type="caution">
    <text evidence="2">The sequence shown here is derived from an EMBL/GenBank/DDBJ whole genome shotgun (WGS) entry which is preliminary data.</text>
</comment>
<dbReference type="EMBL" id="JACJTQ010000013">
    <property type="protein sequence ID" value="MBD2692273.1"/>
    <property type="molecule type" value="Genomic_DNA"/>
</dbReference>
<dbReference type="Proteomes" id="UP000660381">
    <property type="component" value="Unassembled WGS sequence"/>
</dbReference>
<dbReference type="SUPFAM" id="SSF49879">
    <property type="entry name" value="SMAD/FHA domain"/>
    <property type="match status" value="1"/>
</dbReference>
<proteinExistence type="predicted"/>
<dbReference type="Pfam" id="PF00498">
    <property type="entry name" value="FHA"/>
    <property type="match status" value="1"/>
</dbReference>
<name>A0ABR8J1S6_9NOST</name>
<dbReference type="Gene3D" id="2.60.200.20">
    <property type="match status" value="1"/>
</dbReference>
<accession>A0ABR8J1S6</accession>
<dbReference type="InterPro" id="IPR000253">
    <property type="entry name" value="FHA_dom"/>
</dbReference>
<evidence type="ECO:0000313" key="3">
    <source>
        <dbReference type="Proteomes" id="UP000660381"/>
    </source>
</evidence>
<keyword evidence="3" id="KW-1185">Reference proteome</keyword>
<feature type="domain" description="FHA" evidence="1">
    <location>
        <begin position="31"/>
        <end position="104"/>
    </location>
</feature>
<evidence type="ECO:0000313" key="2">
    <source>
        <dbReference type="EMBL" id="MBD2692273.1"/>
    </source>
</evidence>
<dbReference type="RefSeq" id="WP_190906685.1">
    <property type="nucleotide sequence ID" value="NZ_JACJTQ010000013.1"/>
</dbReference>
<sequence>MQEIQEIIVIEHQLIVTDDKGCLTYPLDRNYTIGKYCRMCIRLYTTSVMLAPHHATLVKLGEMNYFRYQLIKSFSVDDEDKYKLLVNGKLIQTYDLNDGDMIEFAPGVSATYRCFHRVETVSEDSFRGCININFWNLD</sequence>
<gene>
    <name evidence="2" type="ORF">H6G68_10975</name>
</gene>